<dbReference type="FunFam" id="3.30.70.580:FF:000009">
    <property type="entry name" value="Pseudouridine synthase"/>
    <property type="match status" value="1"/>
</dbReference>
<dbReference type="Pfam" id="PF00849">
    <property type="entry name" value="PseudoU_synth_2"/>
    <property type="match status" value="1"/>
</dbReference>
<dbReference type="SUPFAM" id="SSF55174">
    <property type="entry name" value="Alpha-L RNA-binding motif"/>
    <property type="match status" value="1"/>
</dbReference>
<dbReference type="FunFam" id="3.10.290.10:FF:000003">
    <property type="entry name" value="Pseudouridine synthase"/>
    <property type="match status" value="1"/>
</dbReference>
<dbReference type="AlphaFoldDB" id="A0A6A1RNL2"/>
<dbReference type="InterPro" id="IPR020094">
    <property type="entry name" value="TruA/RsuA/RluB/E/F_N"/>
</dbReference>
<dbReference type="InterPro" id="IPR002942">
    <property type="entry name" value="S4_RNA-bd"/>
</dbReference>
<dbReference type="Gene3D" id="3.10.290.10">
    <property type="entry name" value="RNA-binding S4 domain"/>
    <property type="match status" value="1"/>
</dbReference>
<protein>
    <recommendedName>
        <fullName evidence="8">Pseudouridine synthase</fullName>
        <ecNumber evidence="8">5.4.99.-</ecNumber>
    </recommendedName>
</protein>
<evidence type="ECO:0000313" key="12">
    <source>
        <dbReference type="Proteomes" id="UP000887320"/>
    </source>
</evidence>
<feature type="compositionally biased region" description="Basic and acidic residues" evidence="9">
    <location>
        <begin position="279"/>
        <end position="298"/>
    </location>
</feature>
<evidence type="ECO:0000256" key="5">
    <source>
        <dbReference type="ARBA" id="ARBA00036944"/>
    </source>
</evidence>
<dbReference type="InterPro" id="IPR000748">
    <property type="entry name" value="PsdUridine_synth_RsuA/RluB/E/F"/>
</dbReference>
<dbReference type="GO" id="GO:0003723">
    <property type="term" value="F:RNA binding"/>
    <property type="evidence" value="ECO:0007669"/>
    <property type="project" value="UniProtKB-KW"/>
</dbReference>
<evidence type="ECO:0000256" key="3">
    <source>
        <dbReference type="ARBA" id="ARBA00022884"/>
    </source>
</evidence>
<dbReference type="InterPro" id="IPR036986">
    <property type="entry name" value="S4_RNA-bd_sf"/>
</dbReference>
<dbReference type="InterPro" id="IPR050343">
    <property type="entry name" value="RsuA_PseudoU_synthase"/>
</dbReference>
<comment type="caution">
    <text evidence="11">The sequence shown here is derived from an EMBL/GenBank/DDBJ whole genome shotgun (WGS) entry which is preliminary data.</text>
</comment>
<keyword evidence="3 7" id="KW-0694">RNA-binding</keyword>
<evidence type="ECO:0000256" key="4">
    <source>
        <dbReference type="ARBA" id="ARBA00023235"/>
    </source>
</evidence>
<reference evidence="11" key="1">
    <citation type="submission" date="2021-07" db="EMBL/GenBank/DDBJ databases">
        <authorList>
            <person name="Fernandez M."/>
            <person name="Pereira P."/>
            <person name="Torres Tejerizo G.A."/>
            <person name="Gonzalez P."/>
            <person name="Agostini E."/>
        </authorList>
    </citation>
    <scope>NUCLEOTIDE SEQUENCE</scope>
    <source>
        <strain evidence="11">SFC 500-1A</strain>
    </source>
</reference>
<feature type="compositionally biased region" description="Polar residues" evidence="9">
    <location>
        <begin position="331"/>
        <end position="362"/>
    </location>
</feature>
<dbReference type="NCBIfam" id="NF007976">
    <property type="entry name" value="PRK10700.1"/>
    <property type="match status" value="1"/>
</dbReference>
<accession>A0A6A1RNL2</accession>
<dbReference type="PROSITE" id="PS01149">
    <property type="entry name" value="PSI_RSU"/>
    <property type="match status" value="1"/>
</dbReference>
<evidence type="ECO:0000256" key="8">
    <source>
        <dbReference type="RuleBase" id="RU003887"/>
    </source>
</evidence>
<evidence type="ECO:0000313" key="11">
    <source>
        <dbReference type="EMBL" id="MCF0263124.1"/>
    </source>
</evidence>
<sequence>MSEKLQKVLARVGLGSRRYMEEVIAAGRVSVNGQVAQVGERIEPGDELRIDGRKVQFQIEDEIRRRVLIYYKPEGEICSRNDPESRPTVFDHLPPISNDRWVMVGRLDINSTGLLLFTNDGELANRLMHPSNEIEREYAVRVMGEVTPQLKNNMTNGVVLDDGPAKFESFSEIGGEGINRWYQVVVKEGRNREVRRIFESQGLKVSRLLRTRYGTVILPRELRTGRWMELDKTDIDNLTKAVELKPRQGTGLFGMAKRRTERMQDKPMAARRGGFLRQQRRDSEGEEAHNHQNDRRDAQPSANQYGQNRTENRTDNRNERSENRFNKARSGGNSYNNERADNRGNSFNSNRSENRYGNQQNRNRSEGRYNPNERLDRSDRQERSEQPEKKKPFVVTKGFKKF</sequence>
<evidence type="ECO:0000256" key="1">
    <source>
        <dbReference type="ARBA" id="ARBA00008348"/>
    </source>
</evidence>
<evidence type="ECO:0000256" key="2">
    <source>
        <dbReference type="ARBA" id="ARBA00022552"/>
    </source>
</evidence>
<keyword evidence="4 8" id="KW-0413">Isomerase</keyword>
<dbReference type="NCBIfam" id="TIGR00093">
    <property type="entry name" value="pseudouridine synthase"/>
    <property type="match status" value="1"/>
</dbReference>
<dbReference type="SUPFAM" id="SSF55120">
    <property type="entry name" value="Pseudouridine synthase"/>
    <property type="match status" value="1"/>
</dbReference>
<dbReference type="PROSITE" id="PS50889">
    <property type="entry name" value="S4"/>
    <property type="match status" value="1"/>
</dbReference>
<name>A0A6A1RNL2_ACIGI</name>
<dbReference type="PANTHER" id="PTHR47683:SF3">
    <property type="entry name" value="RIBOSOMAL LARGE SUBUNIT PSEUDOURIDINE SYNTHASE B"/>
    <property type="match status" value="1"/>
</dbReference>
<proteinExistence type="inferred from homology"/>
<gene>
    <name evidence="11" type="primary">rluB</name>
    <name evidence="11" type="ORF">KW868_01355</name>
</gene>
<dbReference type="PANTHER" id="PTHR47683">
    <property type="entry name" value="PSEUDOURIDINE SYNTHASE FAMILY PROTEIN-RELATED"/>
    <property type="match status" value="1"/>
</dbReference>
<keyword evidence="2" id="KW-0698">rRNA processing</keyword>
<feature type="region of interest" description="Disordered" evidence="9">
    <location>
        <begin position="249"/>
        <end position="402"/>
    </location>
</feature>
<dbReference type="InterPro" id="IPR042092">
    <property type="entry name" value="PsdUridine_s_RsuA/RluB/E/F_cat"/>
</dbReference>
<dbReference type="EC" id="5.4.99.-" evidence="8"/>
<dbReference type="InterPro" id="IPR018496">
    <property type="entry name" value="PsdUridine_synth_RsuA/RluB_CS"/>
</dbReference>
<dbReference type="Gene3D" id="3.30.70.580">
    <property type="entry name" value="Pseudouridine synthase I, catalytic domain, N-terminal subdomain"/>
    <property type="match status" value="1"/>
</dbReference>
<evidence type="ECO:0000256" key="9">
    <source>
        <dbReference type="SAM" id="MobiDB-lite"/>
    </source>
</evidence>
<dbReference type="Pfam" id="PF01479">
    <property type="entry name" value="S4"/>
    <property type="match status" value="1"/>
</dbReference>
<dbReference type="EMBL" id="JAHWXT010000001">
    <property type="protein sequence ID" value="MCF0263124.1"/>
    <property type="molecule type" value="Genomic_DNA"/>
</dbReference>
<feature type="compositionally biased region" description="Basic and acidic residues" evidence="9">
    <location>
        <begin position="310"/>
        <end position="325"/>
    </location>
</feature>
<dbReference type="InterPro" id="IPR006145">
    <property type="entry name" value="PsdUridine_synth_RsuA/RluA"/>
</dbReference>
<feature type="compositionally biased region" description="Basic and acidic residues" evidence="9">
    <location>
        <begin position="363"/>
        <end position="391"/>
    </location>
</feature>
<organism evidence="11 12">
    <name type="scientific">Acinetobacter guillouiae</name>
    <name type="common">Acinetobacter genomosp. 11</name>
    <dbReference type="NCBI Taxonomy" id="106649"/>
    <lineage>
        <taxon>Bacteria</taxon>
        <taxon>Pseudomonadati</taxon>
        <taxon>Pseudomonadota</taxon>
        <taxon>Gammaproteobacteria</taxon>
        <taxon>Moraxellales</taxon>
        <taxon>Moraxellaceae</taxon>
        <taxon>Acinetobacter</taxon>
    </lineage>
</organism>
<dbReference type="Proteomes" id="UP000887320">
    <property type="component" value="Unassembled WGS sequence"/>
</dbReference>
<dbReference type="Gene3D" id="3.30.70.1560">
    <property type="entry name" value="Alpha-L RNA-binding motif"/>
    <property type="match status" value="1"/>
</dbReference>
<evidence type="ECO:0000259" key="10">
    <source>
        <dbReference type="SMART" id="SM00363"/>
    </source>
</evidence>
<comment type="similarity">
    <text evidence="1 8">Belongs to the pseudouridine synthase RsuA family.</text>
</comment>
<dbReference type="SMART" id="SM00363">
    <property type="entry name" value="S4"/>
    <property type="match status" value="1"/>
</dbReference>
<dbReference type="FunFam" id="3.30.70.1560:FF:000001">
    <property type="entry name" value="Pseudouridine synthase"/>
    <property type="match status" value="1"/>
</dbReference>
<evidence type="ECO:0000256" key="6">
    <source>
        <dbReference type="ARBA" id="ARBA00037383"/>
    </source>
</evidence>
<feature type="domain" description="RNA-binding S4" evidence="10">
    <location>
        <begin position="3"/>
        <end position="64"/>
    </location>
</feature>
<dbReference type="InterPro" id="IPR020103">
    <property type="entry name" value="PsdUridine_synth_cat_dom_sf"/>
</dbReference>
<comment type="catalytic activity">
    <reaction evidence="5">
        <text>uridine(2605) in 23S rRNA = pseudouridine(2605) in 23S rRNA</text>
        <dbReference type="Rhea" id="RHEA:42520"/>
        <dbReference type="Rhea" id="RHEA-COMP:10095"/>
        <dbReference type="Rhea" id="RHEA-COMP:10096"/>
        <dbReference type="ChEBI" id="CHEBI:65314"/>
        <dbReference type="ChEBI" id="CHEBI:65315"/>
        <dbReference type="EC" id="5.4.99.22"/>
    </reaction>
</comment>
<dbReference type="GO" id="GO:0005829">
    <property type="term" value="C:cytosol"/>
    <property type="evidence" value="ECO:0007669"/>
    <property type="project" value="UniProtKB-ARBA"/>
</dbReference>
<dbReference type="CDD" id="cd00165">
    <property type="entry name" value="S4"/>
    <property type="match status" value="1"/>
</dbReference>
<comment type="function">
    <text evidence="6">Responsible for synthesis of pseudouridine from uracil-2605 in 23S ribosomal RNA.</text>
</comment>
<evidence type="ECO:0000256" key="7">
    <source>
        <dbReference type="PROSITE-ProRule" id="PRU00182"/>
    </source>
</evidence>
<dbReference type="CDD" id="cd02556">
    <property type="entry name" value="PseudoU_synth_RluB"/>
    <property type="match status" value="1"/>
</dbReference>
<dbReference type="GO" id="GO:0000455">
    <property type="term" value="P:enzyme-directed rRNA pseudouridine synthesis"/>
    <property type="evidence" value="ECO:0007669"/>
    <property type="project" value="UniProtKB-ARBA"/>
</dbReference>
<dbReference type="GO" id="GO:0160139">
    <property type="term" value="F:23S rRNA pseudouridine(2605) synthase activity"/>
    <property type="evidence" value="ECO:0007669"/>
    <property type="project" value="UniProtKB-EC"/>
</dbReference>